<dbReference type="EMBL" id="CACRXK020008500">
    <property type="protein sequence ID" value="CAB4014924.1"/>
    <property type="molecule type" value="Genomic_DNA"/>
</dbReference>
<evidence type="ECO:0000256" key="7">
    <source>
        <dbReference type="ARBA" id="ARBA00023163"/>
    </source>
</evidence>
<evidence type="ECO:0000256" key="5">
    <source>
        <dbReference type="ARBA" id="ARBA00023015"/>
    </source>
</evidence>
<dbReference type="AlphaFoldDB" id="A0A7D9ENU6"/>
<evidence type="ECO:0000256" key="9">
    <source>
        <dbReference type="RuleBase" id="RU364134"/>
    </source>
</evidence>
<organism evidence="10 11">
    <name type="scientific">Paramuricea clavata</name>
    <name type="common">Red gorgonian</name>
    <name type="synonym">Violescent sea-whip</name>
    <dbReference type="NCBI Taxonomy" id="317549"/>
    <lineage>
        <taxon>Eukaryota</taxon>
        <taxon>Metazoa</taxon>
        <taxon>Cnidaria</taxon>
        <taxon>Anthozoa</taxon>
        <taxon>Octocorallia</taxon>
        <taxon>Malacalcyonacea</taxon>
        <taxon>Plexauridae</taxon>
        <taxon>Paramuricea</taxon>
    </lineage>
</organism>
<comment type="caution">
    <text evidence="10">The sequence shown here is derived from an EMBL/GenBank/DDBJ whole genome shotgun (WGS) entry which is preliminary data.</text>
</comment>
<reference evidence="10" key="1">
    <citation type="submission" date="2020-04" db="EMBL/GenBank/DDBJ databases">
        <authorList>
            <person name="Alioto T."/>
            <person name="Alioto T."/>
            <person name="Gomez Garrido J."/>
        </authorList>
    </citation>
    <scope>NUCLEOTIDE SEQUENCE</scope>
    <source>
        <strain evidence="10">A484AB</strain>
    </source>
</reference>
<comment type="subunit">
    <text evidence="9">Component of the Mediator complex.</text>
</comment>
<comment type="function">
    <text evidence="9">Component of the Mediator complex, a coactivator involved in regulated transcription of nearly all RNA polymerase II-dependent genes. Mediator functions as a bridge to convey information from gene-specific regulatory proteins to the basal RNA polymerase II transcription machinery. Mediator is recruited to promoters by direct interactions with regulatory proteins and serves as a scaffold for the assembly of a functional preinitiation complex with RNA polymerase II and the general transcription factors.</text>
</comment>
<evidence type="ECO:0000256" key="4">
    <source>
        <dbReference type="ARBA" id="ARBA00022491"/>
    </source>
</evidence>
<comment type="subcellular location">
    <subcellularLocation>
        <location evidence="1 9">Nucleus</location>
    </subcellularLocation>
</comment>
<protein>
    <recommendedName>
        <fullName evidence="3 9">Mediator of RNA polymerase II transcription subunit 13</fullName>
    </recommendedName>
</protein>
<comment type="similarity">
    <text evidence="2 9">Belongs to the Mediator complex subunit 13 family.</text>
</comment>
<dbReference type="OrthoDB" id="103819at2759"/>
<dbReference type="InterPro" id="IPR009401">
    <property type="entry name" value="Med13_C"/>
</dbReference>
<evidence type="ECO:0000256" key="3">
    <source>
        <dbReference type="ARBA" id="ARBA00019618"/>
    </source>
</evidence>
<keyword evidence="5 9" id="KW-0805">Transcription regulation</keyword>
<name>A0A7D9ENU6_PARCT</name>
<dbReference type="GO" id="GO:0016592">
    <property type="term" value="C:mediator complex"/>
    <property type="evidence" value="ECO:0007669"/>
    <property type="project" value="InterPro"/>
</dbReference>
<keyword evidence="8 9" id="KW-0539">Nucleus</keyword>
<evidence type="ECO:0000313" key="10">
    <source>
        <dbReference type="EMBL" id="CAB4014924.1"/>
    </source>
</evidence>
<gene>
    <name evidence="10" type="ORF">PACLA_8A064465</name>
</gene>
<keyword evidence="4 9" id="KW-0678">Repressor</keyword>
<accession>A0A7D9ENU6</accession>
<dbReference type="Proteomes" id="UP001152795">
    <property type="component" value="Unassembled WGS sequence"/>
</dbReference>
<dbReference type="GO" id="GO:0045944">
    <property type="term" value="P:positive regulation of transcription by RNA polymerase II"/>
    <property type="evidence" value="ECO:0007669"/>
    <property type="project" value="TreeGrafter"/>
</dbReference>
<dbReference type="PANTHER" id="PTHR48249:SF3">
    <property type="entry name" value="MEDIATOR OF RNA POLYMERASE II TRANSCRIPTION SUBUNIT 13"/>
    <property type="match status" value="1"/>
</dbReference>
<dbReference type="Pfam" id="PF06333">
    <property type="entry name" value="Med13_C"/>
    <property type="match status" value="1"/>
</dbReference>
<dbReference type="InterPro" id="IPR051139">
    <property type="entry name" value="Mediator_complx_sub13"/>
</dbReference>
<proteinExistence type="inferred from homology"/>
<dbReference type="PANTHER" id="PTHR48249">
    <property type="entry name" value="MEDIATOR OF RNA POLYMERASE II TRANSCRIPTION SUBUNIT 13"/>
    <property type="match status" value="1"/>
</dbReference>
<evidence type="ECO:0000256" key="2">
    <source>
        <dbReference type="ARBA" id="ARBA00009354"/>
    </source>
</evidence>
<keyword evidence="7 9" id="KW-0804">Transcription</keyword>
<evidence type="ECO:0000256" key="6">
    <source>
        <dbReference type="ARBA" id="ARBA00023159"/>
    </source>
</evidence>
<sequence>MDERVGLDSELIIMSEPNTEDDDELPMMPLFGTIGGIFPPSRITQLHHDLRSSSPHERPSSAPMLTDPVTSSFVPIGLHSPHPSQSACSDEQSEQEKNFGFPLAHGRVYTTAPLGPAFKQFSRDENADGNSPVVLKATLLLHRVDEAGRQGKHVLSSSAHTNVLRYILEQYDALSWLTVDSVSEDRTSCLPVHYITLSQMTQAFNGLLC</sequence>
<keyword evidence="6 9" id="KW-0010">Activator</keyword>
<dbReference type="GO" id="GO:0003713">
    <property type="term" value="F:transcription coactivator activity"/>
    <property type="evidence" value="ECO:0007669"/>
    <property type="project" value="TreeGrafter"/>
</dbReference>
<evidence type="ECO:0000313" key="11">
    <source>
        <dbReference type="Proteomes" id="UP001152795"/>
    </source>
</evidence>
<evidence type="ECO:0000256" key="8">
    <source>
        <dbReference type="ARBA" id="ARBA00023242"/>
    </source>
</evidence>
<evidence type="ECO:0000256" key="1">
    <source>
        <dbReference type="ARBA" id="ARBA00004123"/>
    </source>
</evidence>
<keyword evidence="11" id="KW-1185">Reference proteome</keyword>